<keyword evidence="3" id="KW-0862">Zinc</keyword>
<dbReference type="EMBL" id="QNUK01000185">
    <property type="protein sequence ID" value="KAF5898851.1"/>
    <property type="molecule type" value="Genomic_DNA"/>
</dbReference>
<keyword evidence="2" id="KW-0863">Zinc-finger</keyword>
<keyword evidence="6" id="KW-0436">Ligase</keyword>
<organism evidence="6 7">
    <name type="scientific">Clarias magur</name>
    <name type="common">Asian catfish</name>
    <name type="synonym">Macropteronotus magur</name>
    <dbReference type="NCBI Taxonomy" id="1594786"/>
    <lineage>
        <taxon>Eukaryota</taxon>
        <taxon>Metazoa</taxon>
        <taxon>Chordata</taxon>
        <taxon>Craniata</taxon>
        <taxon>Vertebrata</taxon>
        <taxon>Euteleostomi</taxon>
        <taxon>Actinopterygii</taxon>
        <taxon>Neopterygii</taxon>
        <taxon>Teleostei</taxon>
        <taxon>Ostariophysi</taxon>
        <taxon>Siluriformes</taxon>
        <taxon>Clariidae</taxon>
        <taxon>Clarias</taxon>
    </lineage>
</organism>
<feature type="non-terminal residue" evidence="6">
    <location>
        <position position="1"/>
    </location>
</feature>
<evidence type="ECO:0000256" key="4">
    <source>
        <dbReference type="SAM" id="Coils"/>
    </source>
</evidence>
<evidence type="ECO:0000256" key="3">
    <source>
        <dbReference type="ARBA" id="ARBA00022833"/>
    </source>
</evidence>
<dbReference type="InterPro" id="IPR058030">
    <property type="entry name" value="TRIM8/14/16/25/29/45/65_CC"/>
</dbReference>
<feature type="coiled-coil region" evidence="4">
    <location>
        <begin position="7"/>
        <end position="41"/>
    </location>
</feature>
<dbReference type="PANTHER" id="PTHR25465">
    <property type="entry name" value="B-BOX DOMAIN CONTAINING"/>
    <property type="match status" value="1"/>
</dbReference>
<dbReference type="Pfam" id="PF25600">
    <property type="entry name" value="TRIM_CC"/>
    <property type="match status" value="1"/>
</dbReference>
<feature type="coiled-coil region" evidence="4">
    <location>
        <begin position="65"/>
        <end position="99"/>
    </location>
</feature>
<keyword evidence="1" id="KW-0479">Metal-binding</keyword>
<name>A0A8J4U4X0_CLAMG</name>
<evidence type="ECO:0000259" key="5">
    <source>
        <dbReference type="Pfam" id="PF25600"/>
    </source>
</evidence>
<dbReference type="OrthoDB" id="6105938at2759"/>
<dbReference type="GO" id="GO:0016874">
    <property type="term" value="F:ligase activity"/>
    <property type="evidence" value="ECO:0007669"/>
    <property type="project" value="UniProtKB-KW"/>
</dbReference>
<protein>
    <submittedName>
        <fullName evidence="6">E3 ubiquitin/ISG15 ligase TRIM25-like</fullName>
    </submittedName>
</protein>
<feature type="non-terminal residue" evidence="6">
    <location>
        <position position="194"/>
    </location>
</feature>
<dbReference type="Proteomes" id="UP000727407">
    <property type="component" value="Unassembled WGS sequence"/>
</dbReference>
<keyword evidence="7" id="KW-1185">Reference proteome</keyword>
<dbReference type="GO" id="GO:0008270">
    <property type="term" value="F:zinc ion binding"/>
    <property type="evidence" value="ECO:0007669"/>
    <property type="project" value="UniProtKB-KW"/>
</dbReference>
<dbReference type="InterPro" id="IPR051051">
    <property type="entry name" value="E3_ubiq-ligase_TRIM/RNF"/>
</dbReference>
<keyword evidence="4" id="KW-0175">Coiled coil</keyword>
<comment type="caution">
    <text evidence="6">The sequence shown here is derived from an EMBL/GenBank/DDBJ whole genome shotgun (WGS) entry which is preliminary data.</text>
</comment>
<gene>
    <name evidence="6" type="ORF">DAT39_011441</name>
</gene>
<evidence type="ECO:0000256" key="2">
    <source>
        <dbReference type="ARBA" id="ARBA00022771"/>
    </source>
</evidence>
<evidence type="ECO:0000313" key="6">
    <source>
        <dbReference type="EMBL" id="KAF5898851.1"/>
    </source>
</evidence>
<feature type="domain" description="TRIM8/14/16/25/29/45/65 coiled-coil region" evidence="5">
    <location>
        <begin position="14"/>
        <end position="153"/>
    </location>
</feature>
<reference evidence="6" key="1">
    <citation type="submission" date="2020-07" db="EMBL/GenBank/DDBJ databases">
        <title>Clarias magur genome sequencing, assembly and annotation.</title>
        <authorList>
            <person name="Kushwaha B."/>
            <person name="Kumar R."/>
            <person name="Das P."/>
            <person name="Joshi C.G."/>
            <person name="Kumar D."/>
            <person name="Nagpure N.S."/>
            <person name="Pandey M."/>
            <person name="Agarwal S."/>
            <person name="Srivastava S."/>
            <person name="Singh M."/>
            <person name="Sahoo L."/>
            <person name="Jayasankar P."/>
            <person name="Meher P.K."/>
            <person name="Koringa P.G."/>
            <person name="Iquebal M.A."/>
            <person name="Das S.P."/>
            <person name="Bit A."/>
            <person name="Patnaik S."/>
            <person name="Patel N."/>
            <person name="Shah T.M."/>
            <person name="Hinsu A."/>
            <person name="Jena J.K."/>
        </authorList>
    </citation>
    <scope>NUCLEOTIDE SEQUENCE</scope>
    <source>
        <strain evidence="6">CIFAMagur01</strain>
        <tissue evidence="6">Testis</tissue>
    </source>
</reference>
<evidence type="ECO:0000313" key="7">
    <source>
        <dbReference type="Proteomes" id="UP000727407"/>
    </source>
</evidence>
<proteinExistence type="predicted"/>
<sequence>KQLLEIQRKSKHVIQEKEKELQDLKKAVESHKHSAQTAVQETEMIFTQLIKYFEGRLSEATRLISAQEKAAVTRAEEVSKRLEKEILELKKRDAKMEELSNIDDPTYYLQIFQSVTVGVFTLPTITLSPVLTFEDVIKSVSQLKEKLEELCKSKFEKIPKGVTDVQIVPPPLPTFQPSHMKLSTTEPKRGINSY</sequence>
<dbReference type="PANTHER" id="PTHR25465:SF5">
    <property type="entry name" value="E3 UBIQUITIN_ISG15 LIGASE TRIM25-RELATED"/>
    <property type="match status" value="1"/>
</dbReference>
<accession>A0A8J4U4X0</accession>
<dbReference type="AlphaFoldDB" id="A0A8J4U4X0"/>
<evidence type="ECO:0000256" key="1">
    <source>
        <dbReference type="ARBA" id="ARBA00022723"/>
    </source>
</evidence>